<dbReference type="SUPFAM" id="SSF53850">
    <property type="entry name" value="Periplasmic binding protein-like II"/>
    <property type="match status" value="2"/>
</dbReference>
<keyword evidence="10" id="KW-0067">ATP-binding</keyword>
<dbReference type="FunFam" id="1.10.287.130:FF:000002">
    <property type="entry name" value="Two-component osmosensing histidine kinase"/>
    <property type="match status" value="1"/>
</dbReference>
<dbReference type="CDD" id="cd13708">
    <property type="entry name" value="PBP2_BvgS_like_1"/>
    <property type="match status" value="1"/>
</dbReference>
<dbReference type="Pfam" id="PF01627">
    <property type="entry name" value="Hpt"/>
    <property type="match status" value="1"/>
</dbReference>
<dbReference type="SMART" id="SM00387">
    <property type="entry name" value="HATPase_c"/>
    <property type="match status" value="1"/>
</dbReference>
<feature type="region of interest" description="Disordered" evidence="17">
    <location>
        <begin position="1069"/>
        <end position="1107"/>
    </location>
</feature>
<evidence type="ECO:0000256" key="14">
    <source>
        <dbReference type="ARBA" id="ARBA00064003"/>
    </source>
</evidence>
<evidence type="ECO:0000259" key="19">
    <source>
        <dbReference type="PROSITE" id="PS50109"/>
    </source>
</evidence>
<feature type="modified residue" description="4-aspartylphosphate" evidence="16">
    <location>
        <position position="848"/>
    </location>
</feature>
<evidence type="ECO:0000256" key="6">
    <source>
        <dbReference type="ARBA" id="ARBA00022679"/>
    </source>
</evidence>
<dbReference type="InterPro" id="IPR001638">
    <property type="entry name" value="Solute-binding_3/MltF_N"/>
</dbReference>
<dbReference type="GO" id="GO:0005886">
    <property type="term" value="C:plasma membrane"/>
    <property type="evidence" value="ECO:0007669"/>
    <property type="project" value="UniProtKB-SubCell"/>
</dbReference>
<keyword evidence="11 18" id="KW-1133">Transmembrane helix</keyword>
<proteinExistence type="predicted"/>
<dbReference type="InterPro" id="IPR036890">
    <property type="entry name" value="HATPase_C_sf"/>
</dbReference>
<dbReference type="Pfam" id="PF00512">
    <property type="entry name" value="HisKA"/>
    <property type="match status" value="1"/>
</dbReference>
<dbReference type="PANTHER" id="PTHR45339:SF1">
    <property type="entry name" value="HYBRID SIGNAL TRANSDUCTION HISTIDINE KINASE J"/>
    <property type="match status" value="1"/>
</dbReference>
<dbReference type="InterPro" id="IPR001789">
    <property type="entry name" value="Sig_transdc_resp-reg_receiver"/>
</dbReference>
<dbReference type="Gene3D" id="3.40.190.10">
    <property type="entry name" value="Periplasmic binding protein-like II"/>
    <property type="match status" value="4"/>
</dbReference>
<sequence length="1286" mass="144691">MKSILIRIIIYLVIIYPVLLFPVASCALEFTPEENAFINSNPEVRVAMMPDFSPFSYIIQDAAGGFEHDLLALISQRTGLKFTKQLGNWNSILTAFKTKKADMITSISYKKEREEFTLFTKPYYEIPIMIFVRDDFGEYQGLESLAGKRVGVLKDIFYRKDLEEIGTMELVSYETYDEITKALVFGKIDALIQNLTNINYLIKKHVYTNLKLAGELQLPNIDKEDLRFGIRPEKPILRSIIQKGLDSISEEEKEALANLWIGVTKDSRAGLINFTPKEDAYLIEKKTITMCVNPDWEPYGKINEQKKYEGLAADYLQLIARKIGKPFTLLHTKTWQETLEKAKSGKCDIVSFMEPTPDHRSFLNFTSSIYEEPEVIIVKNDVSYIGGLNALKGQTVGVVKGSRTAGIIRSEYPAIRVVDVKNHIKAMRMVSGGELDAAINPLVGAAYLIAKERLFDIKIIGETGLKKRYSIGVNKNDAILQGIMEKAVDSLSDNDIEEISNKWLSVRMEKGTDYSLIWKILVGVALILMGGLYWNRKLSHVNMQLTAAKKKAEEATMTKSTFLANMSHEIRTPMNAITGMIYLIKQTRLDPTQSSYVHKIENSANSLLGIINDILDFSKIEAGKLAIEEIDFDLHTVIDNVTTLVELKANEKGLEFVVSYDQGMNMKLHGDPLRLGQVLTNLANNAVKFTKTGEVGIYITRLEQERYQFKVQDTGIGMTPEQQSRLFQSFSQADAGTTRKYGGTGLGLAISRQLVELMGGSIWVESVANQGSTFTFEVPLGEQKSKPKRLRQFPDKKVLIVDDTPSWQNILTSLLKGFNINVTTADSGEEAIAMICQQKQYFDLVLMDWKMPDLDGIETTKKIKEQCQSLPPTIIMVSAYRQESLLNAAKEQGIEIFLQKPVNPSLLYTVIMEAFGEKIKHEYDKTVQYASLKNELTTLSGSTILLAEDNSMNREIIHGMLSHSGILIVDAFNGKEVVEMVDAEPDRYELILMDIQMPEMDGYEATGLIRKKNSTLPIIALTANALLSDIAKTKEAGMQEHLNKPIDVEKLFATLLKYISKKCEAKAVPGEVELEEDSDSEMKENPDGEMKENPDGEMKENPDGELKENSDGAVPDMLPDMIHVDTRAGLSRIMGDATLYKKLLSDFANNYSTLKTSPQKEDFKRLIHTIKGLSAAIGAEKLSEISKTLEDDPNVENLNAFQEQLRLVCDEIVGTVKFKEDVRIQEPLSTEREVELLQELKTALQSRRKKTYAPLLEELAGHKELKALVKRYKFKEALEILEKETN</sequence>
<keyword evidence="9 21" id="KW-0418">Kinase</keyword>
<dbReference type="GO" id="GO:0000155">
    <property type="term" value="F:phosphorelay sensor kinase activity"/>
    <property type="evidence" value="ECO:0007669"/>
    <property type="project" value="InterPro"/>
</dbReference>
<dbReference type="PROSITE" id="PS50110">
    <property type="entry name" value="RESPONSE_REGULATORY"/>
    <property type="match status" value="2"/>
</dbReference>
<feature type="domain" description="Response regulatory" evidence="20">
    <location>
        <begin position="943"/>
        <end position="1059"/>
    </location>
</feature>
<protein>
    <recommendedName>
        <fullName evidence="15">Sensory/regulatory protein RpfC</fullName>
        <ecNumber evidence="3">2.7.13.3</ecNumber>
    </recommendedName>
</protein>
<feature type="transmembrane region" description="Helical" evidence="18">
    <location>
        <begin position="6"/>
        <end position="28"/>
    </location>
</feature>
<keyword evidence="12" id="KW-0902">Two-component regulatory system</keyword>
<dbReference type="InterPro" id="IPR004358">
    <property type="entry name" value="Sig_transdc_His_kin-like_C"/>
</dbReference>
<dbReference type="Gene3D" id="3.30.565.10">
    <property type="entry name" value="Histidine kinase-like ATPase, C-terminal domain"/>
    <property type="match status" value="1"/>
</dbReference>
<gene>
    <name evidence="21" type="ORF">MTBBW1_1380058</name>
</gene>
<dbReference type="SUPFAM" id="SSF47384">
    <property type="entry name" value="Homodimeric domain of signal transducing histidine kinase"/>
    <property type="match status" value="1"/>
</dbReference>
<organism evidence="21 22">
    <name type="scientific">Desulfamplus magnetovallimortis</name>
    <dbReference type="NCBI Taxonomy" id="1246637"/>
    <lineage>
        <taxon>Bacteria</taxon>
        <taxon>Pseudomonadati</taxon>
        <taxon>Thermodesulfobacteriota</taxon>
        <taxon>Desulfobacteria</taxon>
        <taxon>Desulfobacterales</taxon>
        <taxon>Desulfobacteraceae</taxon>
        <taxon>Desulfamplus</taxon>
    </lineage>
</organism>
<dbReference type="SMART" id="SM00388">
    <property type="entry name" value="HisKA"/>
    <property type="match status" value="1"/>
</dbReference>
<evidence type="ECO:0000256" key="5">
    <source>
        <dbReference type="ARBA" id="ARBA00022553"/>
    </source>
</evidence>
<evidence type="ECO:0000256" key="16">
    <source>
        <dbReference type="PROSITE-ProRule" id="PRU00169"/>
    </source>
</evidence>
<keyword evidence="6" id="KW-0808">Transferase</keyword>
<dbReference type="Gene3D" id="3.40.50.2300">
    <property type="match status" value="2"/>
</dbReference>
<evidence type="ECO:0000313" key="22">
    <source>
        <dbReference type="Proteomes" id="UP000191931"/>
    </source>
</evidence>
<accession>A0A1W1H7Q3</accession>
<evidence type="ECO:0000256" key="13">
    <source>
        <dbReference type="ARBA" id="ARBA00023136"/>
    </source>
</evidence>
<evidence type="ECO:0000256" key="11">
    <source>
        <dbReference type="ARBA" id="ARBA00022989"/>
    </source>
</evidence>
<evidence type="ECO:0000256" key="10">
    <source>
        <dbReference type="ARBA" id="ARBA00022840"/>
    </source>
</evidence>
<evidence type="ECO:0000256" key="2">
    <source>
        <dbReference type="ARBA" id="ARBA00004651"/>
    </source>
</evidence>
<keyword evidence="7 18" id="KW-0812">Transmembrane</keyword>
<feature type="domain" description="Histidine kinase" evidence="19">
    <location>
        <begin position="565"/>
        <end position="782"/>
    </location>
</feature>
<dbReference type="Pfam" id="PF00072">
    <property type="entry name" value="Response_reg"/>
    <property type="match status" value="2"/>
</dbReference>
<dbReference type="Pfam" id="PF00497">
    <property type="entry name" value="SBP_bac_3"/>
    <property type="match status" value="2"/>
</dbReference>
<evidence type="ECO:0000256" key="8">
    <source>
        <dbReference type="ARBA" id="ARBA00022741"/>
    </source>
</evidence>
<dbReference type="EMBL" id="FWEV01000044">
    <property type="protein sequence ID" value="SLM28511.1"/>
    <property type="molecule type" value="Genomic_DNA"/>
</dbReference>
<dbReference type="EC" id="2.7.13.3" evidence="3"/>
<dbReference type="SMART" id="SM00062">
    <property type="entry name" value="PBPb"/>
    <property type="match status" value="2"/>
</dbReference>
<evidence type="ECO:0000256" key="1">
    <source>
        <dbReference type="ARBA" id="ARBA00000085"/>
    </source>
</evidence>
<keyword evidence="5 16" id="KW-0597">Phosphoprotein</keyword>
<keyword evidence="22" id="KW-1185">Reference proteome</keyword>
<dbReference type="SUPFAM" id="SSF55874">
    <property type="entry name" value="ATPase domain of HSP90 chaperone/DNA topoisomerase II/histidine kinase"/>
    <property type="match status" value="1"/>
</dbReference>
<feature type="domain" description="Response regulatory" evidence="20">
    <location>
        <begin position="797"/>
        <end position="915"/>
    </location>
</feature>
<dbReference type="PROSITE" id="PS50109">
    <property type="entry name" value="HIS_KIN"/>
    <property type="match status" value="1"/>
</dbReference>
<evidence type="ECO:0000256" key="18">
    <source>
        <dbReference type="SAM" id="Phobius"/>
    </source>
</evidence>
<dbReference type="FunFam" id="3.30.565.10:FF:000010">
    <property type="entry name" value="Sensor histidine kinase RcsC"/>
    <property type="match status" value="1"/>
</dbReference>
<dbReference type="STRING" id="1246637.MTBBW1_1380058"/>
<dbReference type="CDD" id="cd16922">
    <property type="entry name" value="HATPase_EvgS-ArcB-TorS-like"/>
    <property type="match status" value="1"/>
</dbReference>
<dbReference type="PRINTS" id="PR00344">
    <property type="entry name" value="BCTRLSENSOR"/>
</dbReference>
<evidence type="ECO:0000259" key="20">
    <source>
        <dbReference type="PROSITE" id="PS50110"/>
    </source>
</evidence>
<dbReference type="InterPro" id="IPR005467">
    <property type="entry name" value="His_kinase_dom"/>
</dbReference>
<name>A0A1W1H7Q3_9BACT</name>
<comment type="subcellular location">
    <subcellularLocation>
        <location evidence="2">Cell membrane</location>
        <topology evidence="2">Multi-pass membrane protein</topology>
    </subcellularLocation>
</comment>
<dbReference type="RefSeq" id="WP_080804873.1">
    <property type="nucleotide sequence ID" value="NZ_LT828549.1"/>
</dbReference>
<dbReference type="InterPro" id="IPR003594">
    <property type="entry name" value="HATPase_dom"/>
</dbReference>
<dbReference type="InterPro" id="IPR003661">
    <property type="entry name" value="HisK_dim/P_dom"/>
</dbReference>
<evidence type="ECO:0000256" key="15">
    <source>
        <dbReference type="ARBA" id="ARBA00068150"/>
    </source>
</evidence>
<dbReference type="SUPFAM" id="SSF47226">
    <property type="entry name" value="Histidine-containing phosphotransfer domain, HPT domain"/>
    <property type="match status" value="1"/>
</dbReference>
<comment type="catalytic activity">
    <reaction evidence="1">
        <text>ATP + protein L-histidine = ADP + protein N-phospho-L-histidine.</text>
        <dbReference type="EC" id="2.7.13.3"/>
    </reaction>
</comment>
<dbReference type="CDD" id="cd17546">
    <property type="entry name" value="REC_hyHK_CKI1_RcsC-like"/>
    <property type="match status" value="2"/>
</dbReference>
<dbReference type="Pfam" id="PF02518">
    <property type="entry name" value="HATPase_c"/>
    <property type="match status" value="1"/>
</dbReference>
<dbReference type="CDD" id="cd01007">
    <property type="entry name" value="PBP2_BvgS_HisK_like"/>
    <property type="match status" value="1"/>
</dbReference>
<dbReference type="Gene3D" id="1.10.287.130">
    <property type="match status" value="1"/>
</dbReference>
<evidence type="ECO:0000256" key="17">
    <source>
        <dbReference type="SAM" id="MobiDB-lite"/>
    </source>
</evidence>
<dbReference type="InterPro" id="IPR008207">
    <property type="entry name" value="Sig_transdc_His_kin_Hpt_dom"/>
</dbReference>
<dbReference type="PANTHER" id="PTHR45339">
    <property type="entry name" value="HYBRID SIGNAL TRANSDUCTION HISTIDINE KINASE J"/>
    <property type="match status" value="1"/>
</dbReference>
<dbReference type="CDD" id="cd00082">
    <property type="entry name" value="HisKA"/>
    <property type="match status" value="1"/>
</dbReference>
<dbReference type="SMART" id="SM00448">
    <property type="entry name" value="REC"/>
    <property type="match status" value="2"/>
</dbReference>
<evidence type="ECO:0000256" key="3">
    <source>
        <dbReference type="ARBA" id="ARBA00012438"/>
    </source>
</evidence>
<dbReference type="Gene3D" id="1.20.120.160">
    <property type="entry name" value="HPT domain"/>
    <property type="match status" value="1"/>
</dbReference>
<comment type="subunit">
    <text evidence="14">At low DSF concentrations, interacts with RpfF.</text>
</comment>
<evidence type="ECO:0000256" key="12">
    <source>
        <dbReference type="ARBA" id="ARBA00023012"/>
    </source>
</evidence>
<keyword evidence="13 18" id="KW-0472">Membrane</keyword>
<keyword evidence="4" id="KW-1003">Cell membrane</keyword>
<reference evidence="21 22" key="1">
    <citation type="submission" date="2017-03" db="EMBL/GenBank/DDBJ databases">
        <authorList>
            <person name="Afonso C.L."/>
            <person name="Miller P.J."/>
            <person name="Scott M.A."/>
            <person name="Spackman E."/>
            <person name="Goraichik I."/>
            <person name="Dimitrov K.M."/>
            <person name="Suarez D.L."/>
            <person name="Swayne D.E."/>
        </authorList>
    </citation>
    <scope>NUCLEOTIDE SEQUENCE [LARGE SCALE GENOMIC DNA]</scope>
    <source>
        <strain evidence="21">PRJEB14757</strain>
    </source>
</reference>
<feature type="compositionally biased region" description="Basic and acidic residues" evidence="17">
    <location>
        <begin position="1080"/>
        <end position="1107"/>
    </location>
</feature>
<dbReference type="Proteomes" id="UP000191931">
    <property type="component" value="Unassembled WGS sequence"/>
</dbReference>
<keyword evidence="8" id="KW-0547">Nucleotide-binding</keyword>
<dbReference type="GO" id="GO:0005524">
    <property type="term" value="F:ATP binding"/>
    <property type="evidence" value="ECO:0007669"/>
    <property type="project" value="UniProtKB-KW"/>
</dbReference>
<dbReference type="SUPFAM" id="SSF52172">
    <property type="entry name" value="CheY-like"/>
    <property type="match status" value="2"/>
</dbReference>
<dbReference type="InterPro" id="IPR036641">
    <property type="entry name" value="HPT_dom_sf"/>
</dbReference>
<evidence type="ECO:0000256" key="7">
    <source>
        <dbReference type="ARBA" id="ARBA00022692"/>
    </source>
</evidence>
<feature type="modified residue" description="4-aspartylphosphate" evidence="16">
    <location>
        <position position="994"/>
    </location>
</feature>
<dbReference type="OrthoDB" id="5468627at2"/>
<dbReference type="InterPro" id="IPR036097">
    <property type="entry name" value="HisK_dim/P_sf"/>
</dbReference>
<evidence type="ECO:0000256" key="9">
    <source>
        <dbReference type="ARBA" id="ARBA00022777"/>
    </source>
</evidence>
<dbReference type="InterPro" id="IPR011006">
    <property type="entry name" value="CheY-like_superfamily"/>
</dbReference>
<evidence type="ECO:0000256" key="4">
    <source>
        <dbReference type="ARBA" id="ARBA00022475"/>
    </source>
</evidence>
<evidence type="ECO:0000313" key="21">
    <source>
        <dbReference type="EMBL" id="SLM28511.1"/>
    </source>
</evidence>